<keyword evidence="7" id="KW-0460">Magnesium</keyword>
<dbReference type="InterPro" id="IPR002646">
    <property type="entry name" value="PolA_pol_head_dom"/>
</dbReference>
<evidence type="ECO:0000256" key="2">
    <source>
        <dbReference type="ARBA" id="ARBA00022679"/>
    </source>
</evidence>
<evidence type="ECO:0000256" key="7">
    <source>
        <dbReference type="ARBA" id="ARBA00022842"/>
    </source>
</evidence>
<dbReference type="PANTHER" id="PTHR46173">
    <property type="entry name" value="CCA TRNA NUCLEOTIDYLTRANSFERASE 1, MITOCHONDRIAL"/>
    <property type="match status" value="1"/>
</dbReference>
<dbReference type="Gene3D" id="3.30.460.10">
    <property type="entry name" value="Beta Polymerase, domain 2"/>
    <property type="match status" value="1"/>
</dbReference>
<dbReference type="GO" id="GO:0008033">
    <property type="term" value="P:tRNA processing"/>
    <property type="evidence" value="ECO:0007669"/>
    <property type="project" value="UniProtKB-KW"/>
</dbReference>
<dbReference type="CDD" id="cd05398">
    <property type="entry name" value="NT_ClassII-CCAase"/>
    <property type="match status" value="1"/>
</dbReference>
<evidence type="ECO:0000256" key="3">
    <source>
        <dbReference type="ARBA" id="ARBA00022694"/>
    </source>
</evidence>
<keyword evidence="8 9" id="KW-0694">RNA-binding</keyword>
<dbReference type="CDD" id="cd00077">
    <property type="entry name" value="HDc"/>
    <property type="match status" value="1"/>
</dbReference>
<dbReference type="SUPFAM" id="SSF81301">
    <property type="entry name" value="Nucleotidyltransferase"/>
    <property type="match status" value="1"/>
</dbReference>
<evidence type="ECO:0000256" key="1">
    <source>
        <dbReference type="ARBA" id="ARBA00001946"/>
    </source>
</evidence>
<gene>
    <name evidence="13" type="ORF">A4V09_13355</name>
</gene>
<dbReference type="InterPro" id="IPR043519">
    <property type="entry name" value="NT_sf"/>
</dbReference>
<evidence type="ECO:0000256" key="5">
    <source>
        <dbReference type="ARBA" id="ARBA00022723"/>
    </source>
</evidence>
<feature type="domain" description="Poly A polymerase head" evidence="10">
    <location>
        <begin position="23"/>
        <end position="143"/>
    </location>
</feature>
<dbReference type="SUPFAM" id="SSF81891">
    <property type="entry name" value="Poly A polymerase C-terminal region-like"/>
    <property type="match status" value="1"/>
</dbReference>
<name>A0A1C7IAH3_9FIRM</name>
<dbReference type="OrthoDB" id="9805698at2"/>
<dbReference type="GO" id="GO:0046872">
    <property type="term" value="F:metal ion binding"/>
    <property type="evidence" value="ECO:0007669"/>
    <property type="project" value="UniProtKB-KW"/>
</dbReference>
<dbReference type="GO" id="GO:0000049">
    <property type="term" value="F:tRNA binding"/>
    <property type="evidence" value="ECO:0007669"/>
    <property type="project" value="TreeGrafter"/>
</dbReference>
<dbReference type="Gene3D" id="1.10.3090.10">
    <property type="entry name" value="cca-adding enzyme, domain 2"/>
    <property type="match status" value="1"/>
</dbReference>
<evidence type="ECO:0000256" key="4">
    <source>
        <dbReference type="ARBA" id="ARBA00022695"/>
    </source>
</evidence>
<dbReference type="RefSeq" id="WP_065542826.1">
    <property type="nucleotide sequence ID" value="NZ_CP015405.2"/>
</dbReference>
<dbReference type="Pfam" id="PF12627">
    <property type="entry name" value="PolyA_pol_RNAbd"/>
    <property type="match status" value="1"/>
</dbReference>
<dbReference type="Gene3D" id="1.10.246.80">
    <property type="match status" value="1"/>
</dbReference>
<dbReference type="GO" id="GO:0016779">
    <property type="term" value="F:nucleotidyltransferase activity"/>
    <property type="evidence" value="ECO:0007669"/>
    <property type="project" value="UniProtKB-KW"/>
</dbReference>
<evidence type="ECO:0000256" key="6">
    <source>
        <dbReference type="ARBA" id="ARBA00022741"/>
    </source>
</evidence>
<dbReference type="InterPro" id="IPR003607">
    <property type="entry name" value="HD/PDEase_dom"/>
</dbReference>
<evidence type="ECO:0000313" key="14">
    <source>
        <dbReference type="Proteomes" id="UP000092574"/>
    </source>
</evidence>
<evidence type="ECO:0000259" key="12">
    <source>
        <dbReference type="Pfam" id="PF13735"/>
    </source>
</evidence>
<dbReference type="InterPro" id="IPR050264">
    <property type="entry name" value="Bact_CCA-adding_enz_type3_sf"/>
</dbReference>
<evidence type="ECO:0000313" key="13">
    <source>
        <dbReference type="EMBL" id="ANU76666.1"/>
    </source>
</evidence>
<dbReference type="PANTHER" id="PTHR46173:SF1">
    <property type="entry name" value="CCA TRNA NUCLEOTIDYLTRANSFERASE 1, MITOCHONDRIAL"/>
    <property type="match status" value="1"/>
</dbReference>
<keyword evidence="4 13" id="KW-0548">Nucleotidyltransferase</keyword>
<dbReference type="GO" id="GO:0000166">
    <property type="term" value="F:nucleotide binding"/>
    <property type="evidence" value="ECO:0007669"/>
    <property type="project" value="UniProtKB-KW"/>
</dbReference>
<reference evidence="13" key="1">
    <citation type="submission" date="2017-04" db="EMBL/GenBank/DDBJ databases">
        <title>Complete Genome Sequences of Twelve Strains of a Stable Defined Moderately Diverse Mouse Microbiota 2 (sDMDMm2).</title>
        <authorList>
            <person name="Uchimura Y."/>
            <person name="Wyss M."/>
            <person name="Brugiroux S."/>
            <person name="Limenitakis J.P."/>
            <person name="Stecher B."/>
            <person name="McCoy K.D."/>
            <person name="Macpherson A.J."/>
        </authorList>
    </citation>
    <scope>NUCLEOTIDE SEQUENCE</scope>
    <source>
        <strain evidence="13">YL58</strain>
    </source>
</reference>
<dbReference type="EMBL" id="CP015405">
    <property type="protein sequence ID" value="ANU76666.1"/>
    <property type="molecule type" value="Genomic_DNA"/>
</dbReference>
<evidence type="ECO:0000259" key="11">
    <source>
        <dbReference type="Pfam" id="PF12627"/>
    </source>
</evidence>
<keyword evidence="6" id="KW-0547">Nucleotide-binding</keyword>
<dbReference type="Pfam" id="PF13735">
    <property type="entry name" value="tRNA_NucTran2_2"/>
    <property type="match status" value="1"/>
</dbReference>
<dbReference type="KEGG" id="byl:A4V09_13355"/>
<dbReference type="Pfam" id="PF01743">
    <property type="entry name" value="PolyA_pol"/>
    <property type="match status" value="1"/>
</dbReference>
<evidence type="ECO:0000256" key="8">
    <source>
        <dbReference type="ARBA" id="ARBA00022884"/>
    </source>
</evidence>
<protein>
    <submittedName>
        <fullName evidence="13">Polynucleotide adenylyltransferase</fullName>
    </submittedName>
</protein>
<dbReference type="STRING" id="1796616.A4V09_13355"/>
<keyword evidence="14" id="KW-1185">Reference proteome</keyword>
<sequence>MKIEVPKRVKEIIETLQEHGYDAYAVGGCVRDSLLHSSPADWDITTSAKPMEVKELFRRTVDTGLAHGTVTVMLGKEGFEVTTYRIDGEYEDSRHPKEVVFTGDLREDLRRRDFTINAMAYNDRKGLVDAFGGIQDLEKGVIRCVGDPYERFTEDALRILRAVRFAAQLGFSIEERTKKAAQELAPTLAKISAERIAAELTKLLVSENPHLLKTAWEAGITRVVLPEFDSMMETLQNTPHHCLNVGEHTLKSLEYVAADKVLRFTMLLHDTGKPASRTTDENGRDHFKGHSLESEKIARNVLQRLKLDNDTICKVTKLVYWHDHRPEPNPRSVRRALNKVGEELFPLLLKVQYADTMAQSEYRREEKLERIRYVEEIYREVLERKECVSVKMLAVNGRDLIAAGMKPGPEIGEMLERLLQMVLEEPGRNEKQELMEIVKEELRGVNV</sequence>
<dbReference type="InterPro" id="IPR032810">
    <property type="entry name" value="CCA-adding_enz_C"/>
</dbReference>
<keyword evidence="3" id="KW-0819">tRNA processing</keyword>
<keyword evidence="5" id="KW-0479">Metal-binding</keyword>
<dbReference type="AlphaFoldDB" id="A0A1C7IAH3"/>
<proteinExistence type="inferred from homology"/>
<keyword evidence="2 9" id="KW-0808">Transferase</keyword>
<organism evidence="13 14">
    <name type="scientific">Blautia pseudococcoides</name>
    <dbReference type="NCBI Taxonomy" id="1796616"/>
    <lineage>
        <taxon>Bacteria</taxon>
        <taxon>Bacillati</taxon>
        <taxon>Bacillota</taxon>
        <taxon>Clostridia</taxon>
        <taxon>Lachnospirales</taxon>
        <taxon>Lachnospiraceae</taxon>
        <taxon>Blautia</taxon>
    </lineage>
</organism>
<dbReference type="InterPro" id="IPR032828">
    <property type="entry name" value="PolyA_RNA-bd"/>
</dbReference>
<feature type="domain" description="tRNA nucleotidyltransferase/poly(A) polymerase RNA and SrmB- binding" evidence="11">
    <location>
        <begin position="170"/>
        <end position="231"/>
    </location>
</feature>
<feature type="domain" description="CCA-adding enzyme C-terminal" evidence="12">
    <location>
        <begin position="295"/>
        <end position="438"/>
    </location>
</feature>
<accession>A0A1C7IAH3</accession>
<dbReference type="Proteomes" id="UP000092574">
    <property type="component" value="Chromosome"/>
</dbReference>
<comment type="cofactor">
    <cofactor evidence="1">
        <name>Mg(2+)</name>
        <dbReference type="ChEBI" id="CHEBI:18420"/>
    </cofactor>
</comment>
<evidence type="ECO:0000256" key="9">
    <source>
        <dbReference type="RuleBase" id="RU003953"/>
    </source>
</evidence>
<comment type="similarity">
    <text evidence="9">Belongs to the tRNA nucleotidyltransferase/poly(A) polymerase family.</text>
</comment>
<evidence type="ECO:0000259" key="10">
    <source>
        <dbReference type="Pfam" id="PF01743"/>
    </source>
</evidence>